<dbReference type="PATRIC" id="fig|246196.19.peg.3974"/>
<dbReference type="OrthoDB" id="9798230at2"/>
<dbReference type="Proteomes" id="UP000000757">
    <property type="component" value="Chromosome"/>
</dbReference>
<dbReference type="EMBL" id="CP000480">
    <property type="protein sequence ID" value="ABK72324.1"/>
    <property type="molecule type" value="Genomic_DNA"/>
</dbReference>
<protein>
    <submittedName>
        <fullName evidence="3">Nitroreductase</fullName>
    </submittedName>
</protein>
<dbReference type="PANTHER" id="PTHR43543:SF1">
    <property type="entry name" value="MALONIC SEMIALDEHYDE REDUCTASE RUTE-RELATED"/>
    <property type="match status" value="1"/>
</dbReference>
<dbReference type="AlphaFoldDB" id="A0QZI8"/>
<evidence type="ECO:0000313" key="4">
    <source>
        <dbReference type="Proteomes" id="UP000000757"/>
    </source>
</evidence>
<sequence>MIGHSTMTHSKTKDHAAQADSDIAQRLSALGDDGRDLLFRRARTANTFSAEPVADALLEEVWDLAQWPPTSANGNPLRIVFIRSPEAKARLLPCIDEGNRPKVAAAPVTAVLATDTAFFESIPKLLPFKPEMRDLLAGRSDRDHIGEFNATLQIGYFIMAVRAVGLAAGPMAGFDRAGVDAEFLTGTTWRSLLTVNIGHPGPAAWYDRLPRHDPSDIVRFV</sequence>
<gene>
    <name evidence="3" type="ordered locus">MSMEG_4040</name>
</gene>
<evidence type="ECO:0000256" key="1">
    <source>
        <dbReference type="SAM" id="MobiDB-lite"/>
    </source>
</evidence>
<organism evidence="3 4">
    <name type="scientific">Mycolicibacterium smegmatis (strain ATCC 700084 / mc(2)155)</name>
    <name type="common">Mycobacterium smegmatis</name>
    <dbReference type="NCBI Taxonomy" id="246196"/>
    <lineage>
        <taxon>Bacteria</taxon>
        <taxon>Bacillati</taxon>
        <taxon>Actinomycetota</taxon>
        <taxon>Actinomycetes</taxon>
        <taxon>Mycobacteriales</taxon>
        <taxon>Mycobacteriaceae</taxon>
        <taxon>Mycolicibacterium</taxon>
    </lineage>
</organism>
<dbReference type="Gene3D" id="3.40.109.10">
    <property type="entry name" value="NADH Oxidase"/>
    <property type="match status" value="1"/>
</dbReference>
<feature type="domain" description="Nitroreductase" evidence="2">
    <location>
        <begin position="43"/>
        <end position="199"/>
    </location>
</feature>
<keyword evidence="4" id="KW-1185">Reference proteome</keyword>
<reference evidence="3 4" key="1">
    <citation type="submission" date="2006-10" db="EMBL/GenBank/DDBJ databases">
        <authorList>
            <person name="Fleischmann R.D."/>
            <person name="Dodson R.J."/>
            <person name="Haft D.H."/>
            <person name="Merkel J.S."/>
            <person name="Nelson W.C."/>
            <person name="Fraser C.M."/>
        </authorList>
    </citation>
    <scope>NUCLEOTIDE SEQUENCE [LARGE SCALE GENOMIC DNA]</scope>
    <source>
        <strain evidence="4">ATCC 700084 / mc(2)155</strain>
    </source>
</reference>
<dbReference type="STRING" id="246196.MSMEG_4040"/>
<dbReference type="PaxDb" id="246196-MSMEI_3945"/>
<dbReference type="SUPFAM" id="SSF55469">
    <property type="entry name" value="FMN-dependent nitroreductase-like"/>
    <property type="match status" value="1"/>
</dbReference>
<dbReference type="KEGG" id="msm:MSMEG_4040"/>
<dbReference type="Pfam" id="PF00881">
    <property type="entry name" value="Nitroreductase"/>
    <property type="match status" value="1"/>
</dbReference>
<dbReference type="InterPro" id="IPR050461">
    <property type="entry name" value="Nitroreductase_HadB/RutE"/>
</dbReference>
<dbReference type="eggNOG" id="COG0778">
    <property type="taxonomic scope" value="Bacteria"/>
</dbReference>
<evidence type="ECO:0000313" key="3">
    <source>
        <dbReference type="EMBL" id="ABK72324.1"/>
    </source>
</evidence>
<accession>A0QZI8</accession>
<dbReference type="NCBIfam" id="NF003768">
    <property type="entry name" value="PRK05365.1"/>
    <property type="match status" value="1"/>
</dbReference>
<dbReference type="InterPro" id="IPR000415">
    <property type="entry name" value="Nitroreductase-like"/>
</dbReference>
<dbReference type="GO" id="GO:0016491">
    <property type="term" value="F:oxidoreductase activity"/>
    <property type="evidence" value="ECO:0007669"/>
    <property type="project" value="InterPro"/>
</dbReference>
<proteinExistence type="predicted"/>
<dbReference type="InterPro" id="IPR029479">
    <property type="entry name" value="Nitroreductase"/>
</dbReference>
<name>A0QZI8_MYCS2</name>
<feature type="region of interest" description="Disordered" evidence="1">
    <location>
        <begin position="1"/>
        <end position="20"/>
    </location>
</feature>
<evidence type="ECO:0000259" key="2">
    <source>
        <dbReference type="Pfam" id="PF00881"/>
    </source>
</evidence>
<dbReference type="PANTHER" id="PTHR43543">
    <property type="entry name" value="MALONIC SEMIALDEHYDE REDUCTASE RUTE-RELATED"/>
    <property type="match status" value="1"/>
</dbReference>